<evidence type="ECO:0000256" key="5">
    <source>
        <dbReference type="ARBA" id="ARBA00022741"/>
    </source>
</evidence>
<feature type="binding site" evidence="10">
    <location>
        <begin position="28"/>
        <end position="35"/>
    </location>
    <ligand>
        <name>GTP</name>
        <dbReference type="ChEBI" id="CHEBI:37565"/>
    </ligand>
</feature>
<evidence type="ECO:0000256" key="8">
    <source>
        <dbReference type="ARBA" id="ARBA00023134"/>
    </source>
</evidence>
<dbReference type="InterPro" id="IPR009000">
    <property type="entry name" value="Transl_B-barrel_sf"/>
</dbReference>
<reference evidence="12" key="1">
    <citation type="journal article" date="2020" name="ISME J.">
        <title>Gammaproteobacteria mediating utilization of methyl-, sulfur- and petroleum organic compounds in deep ocean hydrothermal plumes.</title>
        <authorList>
            <person name="Zhou Z."/>
            <person name="Liu Y."/>
            <person name="Pan J."/>
            <person name="Cron B.R."/>
            <person name="Toner B.M."/>
            <person name="Anantharaman K."/>
            <person name="Breier J.A."/>
            <person name="Dick G.J."/>
            <person name="Li M."/>
        </authorList>
    </citation>
    <scope>NUCLEOTIDE SEQUENCE</scope>
    <source>
        <strain evidence="12">SZUA-1385</strain>
    </source>
</reference>
<dbReference type="Pfam" id="PF14492">
    <property type="entry name" value="EFG_III"/>
    <property type="match status" value="1"/>
</dbReference>
<keyword evidence="8 10" id="KW-0342">GTP-binding</keyword>
<evidence type="ECO:0000256" key="3">
    <source>
        <dbReference type="ARBA" id="ARBA00017891"/>
    </source>
</evidence>
<dbReference type="PROSITE" id="PS51722">
    <property type="entry name" value="G_TR_2"/>
    <property type="match status" value="1"/>
</dbReference>
<accession>A0A832YT73</accession>
<evidence type="ECO:0000256" key="10">
    <source>
        <dbReference type="HAMAP-Rule" id="MF_00054"/>
    </source>
</evidence>
<dbReference type="InterPro" id="IPR035647">
    <property type="entry name" value="EFG_III/V"/>
</dbReference>
<dbReference type="SMART" id="SM00838">
    <property type="entry name" value="EFG_C"/>
    <property type="match status" value="1"/>
</dbReference>
<evidence type="ECO:0000259" key="11">
    <source>
        <dbReference type="PROSITE" id="PS51722"/>
    </source>
</evidence>
<evidence type="ECO:0000256" key="1">
    <source>
        <dbReference type="ARBA" id="ARBA00004496"/>
    </source>
</evidence>
<dbReference type="InterPro" id="IPR020568">
    <property type="entry name" value="Ribosomal_Su5_D2-typ_SF"/>
</dbReference>
<dbReference type="GO" id="GO:1990904">
    <property type="term" value="C:ribonucleoprotein complex"/>
    <property type="evidence" value="ECO:0007669"/>
    <property type="project" value="TreeGrafter"/>
</dbReference>
<name>A0A832YT73_9EURY</name>
<dbReference type="FunFam" id="3.40.50.300:FF:000684">
    <property type="entry name" value="Elongation factor 2"/>
    <property type="match status" value="1"/>
</dbReference>
<protein>
    <recommendedName>
        <fullName evidence="3 10">Elongation factor 2</fullName>
        <shortName evidence="10">EF-2</shortName>
    </recommendedName>
</protein>
<feature type="domain" description="Tr-type G" evidence="11">
    <location>
        <begin position="19"/>
        <end position="260"/>
    </location>
</feature>
<dbReference type="HAMAP" id="MF_00054_A">
    <property type="entry name" value="EF_G_EF_2_A"/>
    <property type="match status" value="1"/>
</dbReference>
<evidence type="ECO:0000256" key="2">
    <source>
        <dbReference type="ARBA" id="ARBA00005870"/>
    </source>
</evidence>
<dbReference type="InterPro" id="IPR005225">
    <property type="entry name" value="Small_GTP-bd"/>
</dbReference>
<dbReference type="InterPro" id="IPR000795">
    <property type="entry name" value="T_Tr_GTP-bd_dom"/>
</dbReference>
<dbReference type="Gene3D" id="3.30.230.10">
    <property type="match status" value="1"/>
</dbReference>
<dbReference type="InterPro" id="IPR004543">
    <property type="entry name" value="Transl_elong_EFG/EF2_arc"/>
</dbReference>
<dbReference type="Gene3D" id="3.30.70.870">
    <property type="entry name" value="Elongation Factor G (Translational Gtpase), domain 3"/>
    <property type="match status" value="1"/>
</dbReference>
<keyword evidence="5 10" id="KW-0547">Nucleotide-binding</keyword>
<evidence type="ECO:0000256" key="4">
    <source>
        <dbReference type="ARBA" id="ARBA00022490"/>
    </source>
</evidence>
<gene>
    <name evidence="10" type="primary">fusA</name>
    <name evidence="12" type="ORF">EYG76_02660</name>
</gene>
<dbReference type="InterPro" id="IPR014721">
    <property type="entry name" value="Ribsml_uS5_D2-typ_fold_subgr"/>
</dbReference>
<dbReference type="EMBL" id="DQSV01000053">
    <property type="protein sequence ID" value="HIP17189.1"/>
    <property type="molecule type" value="Genomic_DNA"/>
</dbReference>
<feature type="binding site" evidence="10">
    <location>
        <begin position="148"/>
        <end position="151"/>
    </location>
    <ligand>
        <name>GTP</name>
        <dbReference type="ChEBI" id="CHEBI:37565"/>
    </ligand>
</feature>
<dbReference type="NCBIfam" id="TIGR00490">
    <property type="entry name" value="aEF-2"/>
    <property type="match status" value="1"/>
</dbReference>
<dbReference type="Pfam" id="PF22042">
    <property type="entry name" value="EF-G_D2"/>
    <property type="match status" value="1"/>
</dbReference>
<comment type="subcellular location">
    <subcellularLocation>
        <location evidence="1 10">Cytoplasm</location>
    </subcellularLocation>
</comment>
<dbReference type="Gene3D" id="3.30.70.240">
    <property type="match status" value="1"/>
</dbReference>
<dbReference type="Pfam" id="PF03764">
    <property type="entry name" value="EFG_IV"/>
    <property type="match status" value="1"/>
</dbReference>
<dbReference type="Pfam" id="PF00009">
    <property type="entry name" value="GTP_EFTU"/>
    <property type="match status" value="1"/>
</dbReference>
<keyword evidence="4 10" id="KW-0963">Cytoplasm</keyword>
<evidence type="ECO:0000256" key="6">
    <source>
        <dbReference type="ARBA" id="ARBA00022768"/>
    </source>
</evidence>
<dbReference type="FunFam" id="3.30.70.240:FF:000010">
    <property type="entry name" value="Elongation factor 2"/>
    <property type="match status" value="1"/>
</dbReference>
<dbReference type="NCBIfam" id="TIGR00231">
    <property type="entry name" value="small_GTP"/>
    <property type="match status" value="1"/>
</dbReference>
<comment type="function">
    <text evidence="9 10">Catalyzes the GTP-dependent ribosomal translocation step during translation elongation. During this step, the ribosome changes from the pre-translocational (PRE) to the post-translocational (POST) state as the newly formed A-site-bound peptidyl-tRNA and P-site-bound deacylated tRNA move to the P and E sites, respectively. Catalyzes the coordinated movement of the two tRNA molecules, the mRNA and conformational changes in the ribosome.</text>
</comment>
<dbReference type="InterPro" id="IPR035649">
    <property type="entry name" value="EFG_V"/>
</dbReference>
<dbReference type="FunFam" id="3.30.70.870:FF:000002">
    <property type="entry name" value="Translation elongation factor 2"/>
    <property type="match status" value="1"/>
</dbReference>
<evidence type="ECO:0000256" key="7">
    <source>
        <dbReference type="ARBA" id="ARBA00022917"/>
    </source>
</evidence>
<dbReference type="CDD" id="cd01681">
    <property type="entry name" value="aeEF2_snRNP_like_IV"/>
    <property type="match status" value="1"/>
</dbReference>
<dbReference type="SUPFAM" id="SSF54980">
    <property type="entry name" value="EF-G C-terminal domain-like"/>
    <property type="match status" value="2"/>
</dbReference>
<dbReference type="InterPro" id="IPR031157">
    <property type="entry name" value="G_TR_CS"/>
</dbReference>
<dbReference type="SMART" id="SM00889">
    <property type="entry name" value="EFG_IV"/>
    <property type="match status" value="1"/>
</dbReference>
<dbReference type="CDD" id="cd16261">
    <property type="entry name" value="EF2_snRNP_III"/>
    <property type="match status" value="1"/>
</dbReference>
<evidence type="ECO:0000256" key="9">
    <source>
        <dbReference type="ARBA" id="ARBA00024731"/>
    </source>
</evidence>
<dbReference type="PRINTS" id="PR00315">
    <property type="entry name" value="ELONGATNFCT"/>
</dbReference>
<dbReference type="PANTHER" id="PTHR42908">
    <property type="entry name" value="TRANSLATION ELONGATION FACTOR-RELATED"/>
    <property type="match status" value="1"/>
</dbReference>
<comment type="similarity">
    <text evidence="2 10">Belongs to the TRAFAC class translation factor GTPase superfamily. Classic translation factor GTPase family. EF-G/EF-2 subfamily.</text>
</comment>
<dbReference type="CDD" id="cd03713">
    <property type="entry name" value="EFG_mtEFG_C"/>
    <property type="match status" value="1"/>
</dbReference>
<dbReference type="PROSITE" id="PS00301">
    <property type="entry name" value="G_TR_1"/>
    <property type="match status" value="1"/>
</dbReference>
<dbReference type="SUPFAM" id="SSF50447">
    <property type="entry name" value="Translation proteins"/>
    <property type="match status" value="1"/>
</dbReference>
<feature type="binding site" evidence="10">
    <location>
        <begin position="94"/>
        <end position="98"/>
    </location>
    <ligand>
        <name>GTP</name>
        <dbReference type="ChEBI" id="CHEBI:37565"/>
    </ligand>
</feature>
<dbReference type="SUPFAM" id="SSF54211">
    <property type="entry name" value="Ribosomal protein S5 domain 2-like"/>
    <property type="match status" value="1"/>
</dbReference>
<dbReference type="Gene3D" id="3.40.50.300">
    <property type="entry name" value="P-loop containing nucleotide triphosphate hydrolases"/>
    <property type="match status" value="1"/>
</dbReference>
<organism evidence="12 13">
    <name type="scientific">Methanothermococcus okinawensis</name>
    <dbReference type="NCBI Taxonomy" id="155863"/>
    <lineage>
        <taxon>Archaea</taxon>
        <taxon>Methanobacteriati</taxon>
        <taxon>Methanobacteriota</taxon>
        <taxon>Methanomada group</taxon>
        <taxon>Methanococci</taxon>
        <taxon>Methanococcales</taxon>
        <taxon>Methanococcaceae</taxon>
        <taxon>Methanothermococcus</taxon>
    </lineage>
</organism>
<evidence type="ECO:0000313" key="12">
    <source>
        <dbReference type="EMBL" id="HIP17189.1"/>
    </source>
</evidence>
<dbReference type="PANTHER" id="PTHR42908:SF3">
    <property type="entry name" value="ELONGATION FACTOR-LIKE GTPASE 1"/>
    <property type="match status" value="1"/>
</dbReference>
<proteinExistence type="inferred from homology"/>
<dbReference type="GO" id="GO:0005525">
    <property type="term" value="F:GTP binding"/>
    <property type="evidence" value="ECO:0007669"/>
    <property type="project" value="UniProtKB-UniRule"/>
</dbReference>
<dbReference type="GO" id="GO:0003924">
    <property type="term" value="F:GTPase activity"/>
    <property type="evidence" value="ECO:0007669"/>
    <property type="project" value="InterPro"/>
</dbReference>
<keyword evidence="6 10" id="KW-0251">Elongation factor</keyword>
<dbReference type="InterPro" id="IPR005517">
    <property type="entry name" value="Transl_elong_EFG/EF2_IV"/>
</dbReference>
<dbReference type="InterPro" id="IPR053905">
    <property type="entry name" value="EF-G-like_DII"/>
</dbReference>
<dbReference type="AlphaFoldDB" id="A0A832YT73"/>
<dbReference type="CDD" id="cd16268">
    <property type="entry name" value="EF2_II"/>
    <property type="match status" value="1"/>
</dbReference>
<dbReference type="InterPro" id="IPR000640">
    <property type="entry name" value="EFG_V-like"/>
</dbReference>
<dbReference type="InterPro" id="IPR041095">
    <property type="entry name" value="EFG_II"/>
</dbReference>
<comment type="caution">
    <text evidence="12">The sequence shown here is derived from an EMBL/GenBank/DDBJ whole genome shotgun (WGS) entry which is preliminary data.</text>
</comment>
<sequence>MGRRAKMVEKVKSLMEMHDRIRNIGICAHIDHGKTTLSDNLLAGAGMISKDLAGDQLALDFDEEEAKRGITIYAANVSMVHEFEGKEYLINLIDTPGHVDFGGDVTRAMRAIDGAVVVVCAVEGVMPQTETVLRQALKEKVKPVLFINKVDRLLNELKLTPEELMNRFTKIISDINKLIQKMAPEEFKKEWIVNVMDGSVAFGSAYHNWAISVPFMKKTGISFNDIINYCEKDKQKELAQKAPLHEVLLDIVIKHLPNPTVAQKYRIPNIWKGDLESDIGKAMVNCDPNGPLAGVITKIIMDKHAGAISACRLFSGRLKQGDELYLVGLKQKVRAQQVAIFMGAERVQVSSVSAGNICAITGLKEASAGETICSPNNILEPPFESITHVSEPVITVAIEAKNTKDLPKLIEVLRQIAKEDNTVRVEINEETGEHLISGMGELHIEVITNTKIGRDAGIEVEVGEPIVVYRETVTGKSPEVEGKSPNKHNKLYFVVEPLEEGVFQAYKEGKIKDEDFKKKTLPEVEKVLIEAGMDKEEAKRVMSIYEGNMLLNMTRGIVQLDEARELIIEGFKEAVRNGPLAAEKCQGIKVKLVDAVFHEDAIHRGPSQLIPAVRFGIRDAITQAKPVLLEPIQNVFINTPQEYMGDAMKELSNRRGQILDMEQEGDMTLIKSKAPVSEMFGFAGAIRGATQGRCLWSIEFAGFEKVPNELQSKIIKEIRERKGLKTD</sequence>
<feature type="modified residue" description="Diphthamide" evidence="10">
    <location>
        <position position="603"/>
    </location>
</feature>
<dbReference type="InterPro" id="IPR027417">
    <property type="entry name" value="P-loop_NTPase"/>
</dbReference>
<dbReference type="Gene3D" id="2.40.30.10">
    <property type="entry name" value="Translation factors"/>
    <property type="match status" value="1"/>
</dbReference>
<dbReference type="GO" id="GO:0005829">
    <property type="term" value="C:cytosol"/>
    <property type="evidence" value="ECO:0007669"/>
    <property type="project" value="TreeGrafter"/>
</dbReference>
<dbReference type="Proteomes" id="UP000605144">
    <property type="component" value="Unassembled WGS sequence"/>
</dbReference>
<dbReference type="Pfam" id="PF00679">
    <property type="entry name" value="EFG_C"/>
    <property type="match status" value="1"/>
</dbReference>
<dbReference type="SUPFAM" id="SSF52540">
    <property type="entry name" value="P-loop containing nucleoside triphosphate hydrolases"/>
    <property type="match status" value="1"/>
</dbReference>
<keyword evidence="7 10" id="KW-0648">Protein biosynthesis</keyword>
<dbReference type="GO" id="GO:0003746">
    <property type="term" value="F:translation elongation factor activity"/>
    <property type="evidence" value="ECO:0007669"/>
    <property type="project" value="UniProtKB-UniRule"/>
</dbReference>
<evidence type="ECO:0000313" key="13">
    <source>
        <dbReference type="Proteomes" id="UP000605144"/>
    </source>
</evidence>